<gene>
    <name evidence="1" type="ORF">CQ13_23090</name>
</gene>
<sequence>MAKRTRLATIVMGRSMRGDASTEEDPIVKFELEAETGEIFDVGFSLRGILSTVVMAHGWPPLKEELAQVEPPIKV</sequence>
<evidence type="ECO:0000313" key="2">
    <source>
        <dbReference type="Proteomes" id="UP000052023"/>
    </source>
</evidence>
<proteinExistence type="predicted"/>
<name>A0A0R3N3C2_9BRAD</name>
<evidence type="ECO:0000313" key="1">
    <source>
        <dbReference type="EMBL" id="KRR26683.1"/>
    </source>
</evidence>
<organism evidence="1 2">
    <name type="scientific">Bradyrhizobium retamae</name>
    <dbReference type="NCBI Taxonomy" id="1300035"/>
    <lineage>
        <taxon>Bacteria</taxon>
        <taxon>Pseudomonadati</taxon>
        <taxon>Pseudomonadota</taxon>
        <taxon>Alphaproteobacteria</taxon>
        <taxon>Hyphomicrobiales</taxon>
        <taxon>Nitrobacteraceae</taxon>
        <taxon>Bradyrhizobium</taxon>
    </lineage>
</organism>
<dbReference type="AlphaFoldDB" id="A0A0R3N3C2"/>
<dbReference type="Proteomes" id="UP000052023">
    <property type="component" value="Unassembled WGS sequence"/>
</dbReference>
<keyword evidence="2" id="KW-1185">Reference proteome</keyword>
<dbReference type="OrthoDB" id="5382935at2"/>
<protein>
    <submittedName>
        <fullName evidence="1">Uncharacterized protein</fullName>
    </submittedName>
</protein>
<dbReference type="RefSeq" id="WP_057843782.1">
    <property type="nucleotide sequence ID" value="NZ_LLYA01000124.1"/>
</dbReference>
<dbReference type="EMBL" id="LLYA01000124">
    <property type="protein sequence ID" value="KRR26683.1"/>
    <property type="molecule type" value="Genomic_DNA"/>
</dbReference>
<accession>A0A0R3N3C2</accession>
<reference evidence="1 2" key="1">
    <citation type="submission" date="2014-03" db="EMBL/GenBank/DDBJ databases">
        <title>Bradyrhizobium valentinum sp. nov., isolated from effective nodules of Lupinus mariae-josephae, a lupine endemic of basic-lime soils in Eastern Spain.</title>
        <authorList>
            <person name="Duran D."/>
            <person name="Rey L."/>
            <person name="Navarro A."/>
            <person name="Busquets A."/>
            <person name="Imperial J."/>
            <person name="Ruiz-Argueso T."/>
        </authorList>
    </citation>
    <scope>NUCLEOTIDE SEQUENCE [LARGE SCALE GENOMIC DNA]</scope>
    <source>
        <strain evidence="1 2">Ro19</strain>
    </source>
</reference>
<comment type="caution">
    <text evidence="1">The sequence shown here is derived from an EMBL/GenBank/DDBJ whole genome shotgun (WGS) entry which is preliminary data.</text>
</comment>